<reference evidence="1" key="1">
    <citation type="journal article" date="2015" name="Nature">
        <title>Complex archaea that bridge the gap between prokaryotes and eukaryotes.</title>
        <authorList>
            <person name="Spang A."/>
            <person name="Saw J.H."/>
            <person name="Jorgensen S.L."/>
            <person name="Zaremba-Niedzwiedzka K."/>
            <person name="Martijn J."/>
            <person name="Lind A.E."/>
            <person name="van Eijk R."/>
            <person name="Schleper C."/>
            <person name="Guy L."/>
            <person name="Ettema T.J."/>
        </authorList>
    </citation>
    <scope>NUCLEOTIDE SEQUENCE</scope>
</reference>
<dbReference type="AlphaFoldDB" id="A0A0F9ERQ8"/>
<gene>
    <name evidence="1" type="ORF">LCGC14_2394190</name>
</gene>
<dbReference type="EMBL" id="LAZR01035800">
    <property type="protein sequence ID" value="KKL26548.1"/>
    <property type="molecule type" value="Genomic_DNA"/>
</dbReference>
<accession>A0A0F9ERQ8</accession>
<comment type="caution">
    <text evidence="1">The sequence shown here is derived from an EMBL/GenBank/DDBJ whole genome shotgun (WGS) entry which is preliminary data.</text>
</comment>
<protein>
    <submittedName>
        <fullName evidence="1">Uncharacterized protein</fullName>
    </submittedName>
</protein>
<sequence>MERLQPKDVIALATLLLVGVLKYNGINGELDTVAALILGYYFAHRKNGSDNGH</sequence>
<organism evidence="1">
    <name type="scientific">marine sediment metagenome</name>
    <dbReference type="NCBI Taxonomy" id="412755"/>
    <lineage>
        <taxon>unclassified sequences</taxon>
        <taxon>metagenomes</taxon>
        <taxon>ecological metagenomes</taxon>
    </lineage>
</organism>
<proteinExistence type="predicted"/>
<evidence type="ECO:0000313" key="1">
    <source>
        <dbReference type="EMBL" id="KKL26548.1"/>
    </source>
</evidence>
<name>A0A0F9ERQ8_9ZZZZ</name>